<evidence type="ECO:0000256" key="2">
    <source>
        <dbReference type="ARBA" id="ARBA00008038"/>
    </source>
</evidence>
<evidence type="ECO:0000313" key="17">
    <source>
        <dbReference type="Proteomes" id="UP000092498"/>
    </source>
</evidence>
<dbReference type="GO" id="GO:0071978">
    <property type="term" value="P:bacterial-type flagellum-dependent swarming motility"/>
    <property type="evidence" value="ECO:0007669"/>
    <property type="project" value="InterPro"/>
</dbReference>
<keyword evidence="9" id="KW-0375">Hydrogen ion transport</keyword>
<keyword evidence="16" id="KW-0966">Cell projection</keyword>
<keyword evidence="17" id="KW-1185">Reference proteome</keyword>
<dbReference type="InParanoid" id="A0A1B1AKM4"/>
<keyword evidence="11" id="KW-0406">Ion transport</keyword>
<name>A0A1B1AKM4_9PROT</name>
<dbReference type="Proteomes" id="UP000092498">
    <property type="component" value="Chromosome"/>
</dbReference>
<keyword evidence="3" id="KW-0813">Transport</keyword>
<keyword evidence="16" id="KW-0282">Flagellum</keyword>
<gene>
    <name evidence="16" type="ORF">ATE48_14850</name>
</gene>
<evidence type="ECO:0000256" key="8">
    <source>
        <dbReference type="ARBA" id="ARBA00022779"/>
    </source>
</evidence>
<evidence type="ECO:0000256" key="7">
    <source>
        <dbReference type="ARBA" id="ARBA00022692"/>
    </source>
</evidence>
<evidence type="ECO:0000313" key="16">
    <source>
        <dbReference type="EMBL" id="ANP47103.1"/>
    </source>
</evidence>
<dbReference type="KEGG" id="cbot:ATE48_14850"/>
<evidence type="ECO:0000256" key="5">
    <source>
        <dbReference type="ARBA" id="ARBA00022500"/>
    </source>
</evidence>
<feature type="domain" description="Motility protein A N-terminal" evidence="15">
    <location>
        <begin position="4"/>
        <end position="95"/>
    </location>
</feature>
<dbReference type="InterPro" id="IPR000540">
    <property type="entry name" value="Flag_MotA_CS"/>
</dbReference>
<keyword evidence="12 13" id="KW-0472">Membrane</keyword>
<evidence type="ECO:0000256" key="1">
    <source>
        <dbReference type="ARBA" id="ARBA00004429"/>
    </source>
</evidence>
<dbReference type="EMBL" id="CP013244">
    <property type="protein sequence ID" value="ANP47103.1"/>
    <property type="molecule type" value="Genomic_DNA"/>
</dbReference>
<evidence type="ECO:0000256" key="6">
    <source>
        <dbReference type="ARBA" id="ARBA00022519"/>
    </source>
</evidence>
<evidence type="ECO:0000256" key="11">
    <source>
        <dbReference type="ARBA" id="ARBA00023065"/>
    </source>
</evidence>
<dbReference type="AlphaFoldDB" id="A0A1B1AKM4"/>
<protein>
    <submittedName>
        <fullName evidence="16">Flagellar motor stator protein MotA</fullName>
    </submittedName>
</protein>
<dbReference type="STRING" id="1759059.ATE48_14850"/>
<accession>A0A1B1AKM4</accession>
<comment type="similarity">
    <text evidence="2">Belongs to the MotA family.</text>
</comment>
<dbReference type="PROSITE" id="PS01307">
    <property type="entry name" value="MOTA"/>
    <property type="match status" value="1"/>
</dbReference>
<evidence type="ECO:0000256" key="13">
    <source>
        <dbReference type="SAM" id="Phobius"/>
    </source>
</evidence>
<evidence type="ECO:0000256" key="3">
    <source>
        <dbReference type="ARBA" id="ARBA00022448"/>
    </source>
</evidence>
<dbReference type="GO" id="GO:0006935">
    <property type="term" value="P:chemotaxis"/>
    <property type="evidence" value="ECO:0007669"/>
    <property type="project" value="UniProtKB-KW"/>
</dbReference>
<keyword evidence="5" id="KW-0145">Chemotaxis</keyword>
<reference evidence="16 17" key="1">
    <citation type="submission" date="2015-11" db="EMBL/GenBank/DDBJ databases">
        <title>Whole-Genome Sequence of Candidatus Oderbacter manganicum from the National Park Lower Oder Valley, Germany.</title>
        <authorList>
            <person name="Braun B."/>
            <person name="Liere K."/>
            <person name="Szewzyk U."/>
        </authorList>
    </citation>
    <scope>NUCLEOTIDE SEQUENCE [LARGE SCALE GENOMIC DNA]</scope>
    <source>
        <strain evidence="16 17">OTSz_A_272</strain>
    </source>
</reference>
<dbReference type="PANTHER" id="PTHR30433">
    <property type="entry name" value="CHEMOTAXIS PROTEIN MOTA"/>
    <property type="match status" value="1"/>
</dbReference>
<dbReference type="Pfam" id="PF20560">
    <property type="entry name" value="MotA_N"/>
    <property type="match status" value="1"/>
</dbReference>
<feature type="transmembrane region" description="Helical" evidence="13">
    <location>
        <begin position="7"/>
        <end position="25"/>
    </location>
</feature>
<dbReference type="PANTHER" id="PTHR30433:SF4">
    <property type="entry name" value="MOTILITY PROTEIN A"/>
    <property type="match status" value="1"/>
</dbReference>
<feature type="domain" description="MotA/TolQ/ExbB proton channel" evidence="14">
    <location>
        <begin position="131"/>
        <end position="236"/>
    </location>
</feature>
<keyword evidence="7 13" id="KW-0812">Transmembrane</keyword>
<dbReference type="InterPro" id="IPR046786">
    <property type="entry name" value="MotA_N"/>
</dbReference>
<dbReference type="GO" id="GO:0005886">
    <property type="term" value="C:plasma membrane"/>
    <property type="evidence" value="ECO:0007669"/>
    <property type="project" value="UniProtKB-SubCell"/>
</dbReference>
<keyword evidence="16" id="KW-0969">Cilium</keyword>
<keyword evidence="10 13" id="KW-1133">Transmembrane helix</keyword>
<dbReference type="NCBIfam" id="TIGR03818">
    <property type="entry name" value="MotA1"/>
    <property type="match status" value="1"/>
</dbReference>
<keyword evidence="8" id="KW-0283">Flagellar rotation</keyword>
<sequence>MFPIIGLVVVFGMVFGGFMLAGGHFEVIIEAAPMEFMMIFGSAVGAMIISNDMHGLKGVMGGFGMVMSGPKWNKKDYSDLLALLFQLTKLMKTKGVVALEAHIEKPNESPIFQKYPKLCKDHFVVDFICDTLRMMTMNLDDPHQVEDAMEKQIEKHHHEALHPAHALQGMADGLPALGIVAAVLGIVKTMGAINEPPEVLGLMIGKALVGTFLGVFLAYGIVGPMASRLNSVIEHDAQFYKIIRDVLVAHLHGNAAQVSVEIGRGSVPSSMQPSFAQLEEALATAAEG</sequence>
<proteinExistence type="inferred from homology"/>
<dbReference type="InterPro" id="IPR022522">
    <property type="entry name" value="Flagellar_motor_stator_MotA"/>
</dbReference>
<dbReference type="GO" id="GO:1902600">
    <property type="term" value="P:proton transmembrane transport"/>
    <property type="evidence" value="ECO:0007669"/>
    <property type="project" value="UniProtKB-KW"/>
</dbReference>
<evidence type="ECO:0000256" key="4">
    <source>
        <dbReference type="ARBA" id="ARBA00022475"/>
    </source>
</evidence>
<evidence type="ECO:0000256" key="12">
    <source>
        <dbReference type="ARBA" id="ARBA00023136"/>
    </source>
</evidence>
<evidence type="ECO:0000256" key="9">
    <source>
        <dbReference type="ARBA" id="ARBA00022781"/>
    </source>
</evidence>
<dbReference type="InterPro" id="IPR002898">
    <property type="entry name" value="MotA_ExbB_proton_chnl"/>
</dbReference>
<organism evidence="16 17">
    <name type="scientific">Candidatus Viadribacter manganicus</name>
    <dbReference type="NCBI Taxonomy" id="1759059"/>
    <lineage>
        <taxon>Bacteria</taxon>
        <taxon>Pseudomonadati</taxon>
        <taxon>Pseudomonadota</taxon>
        <taxon>Alphaproteobacteria</taxon>
        <taxon>Hyphomonadales</taxon>
        <taxon>Hyphomonadaceae</taxon>
        <taxon>Candidatus Viadribacter</taxon>
    </lineage>
</organism>
<feature type="transmembrane region" description="Helical" evidence="13">
    <location>
        <begin position="174"/>
        <end position="193"/>
    </location>
</feature>
<evidence type="ECO:0000256" key="10">
    <source>
        <dbReference type="ARBA" id="ARBA00022989"/>
    </source>
</evidence>
<dbReference type="RefSeq" id="WP_066772810.1">
    <property type="nucleotide sequence ID" value="NZ_CP013244.1"/>
</dbReference>
<dbReference type="Pfam" id="PF01618">
    <property type="entry name" value="MotA_ExbB"/>
    <property type="match status" value="1"/>
</dbReference>
<dbReference type="OrthoDB" id="9782603at2"/>
<comment type="subcellular location">
    <subcellularLocation>
        <location evidence="1">Cell inner membrane</location>
        <topology evidence="1">Multi-pass membrane protein</topology>
    </subcellularLocation>
</comment>
<feature type="transmembrane region" description="Helical" evidence="13">
    <location>
        <begin position="199"/>
        <end position="222"/>
    </location>
</feature>
<keyword evidence="4" id="KW-1003">Cell membrane</keyword>
<evidence type="ECO:0000259" key="14">
    <source>
        <dbReference type="Pfam" id="PF01618"/>
    </source>
</evidence>
<dbReference type="FunCoup" id="A0A1B1AKM4">
    <property type="interactions" value="285"/>
</dbReference>
<dbReference type="InterPro" id="IPR047055">
    <property type="entry name" value="MotA-like"/>
</dbReference>
<evidence type="ECO:0000259" key="15">
    <source>
        <dbReference type="Pfam" id="PF20560"/>
    </source>
</evidence>
<keyword evidence="6" id="KW-0997">Cell inner membrane</keyword>